<feature type="region of interest" description="Disordered" evidence="1">
    <location>
        <begin position="443"/>
        <end position="463"/>
    </location>
</feature>
<evidence type="ECO:0000313" key="4">
    <source>
        <dbReference type="Proteomes" id="UP000801428"/>
    </source>
</evidence>
<feature type="region of interest" description="Disordered" evidence="1">
    <location>
        <begin position="235"/>
        <end position="387"/>
    </location>
</feature>
<protein>
    <recommendedName>
        <fullName evidence="2">DUF7918 domain-containing protein</fullName>
    </recommendedName>
</protein>
<dbReference type="OrthoDB" id="436496at2759"/>
<gene>
    <name evidence="3" type="ORF">E8E13_000792</name>
</gene>
<feature type="compositionally biased region" description="Basic and acidic residues" evidence="1">
    <location>
        <begin position="331"/>
        <end position="347"/>
    </location>
</feature>
<proteinExistence type="predicted"/>
<feature type="compositionally biased region" description="Basic and acidic residues" evidence="1">
    <location>
        <begin position="305"/>
        <end position="317"/>
    </location>
</feature>
<evidence type="ECO:0000313" key="3">
    <source>
        <dbReference type="EMBL" id="KAF2994353.1"/>
    </source>
</evidence>
<keyword evidence="4" id="KW-1185">Reference proteome</keyword>
<evidence type="ECO:0000256" key="1">
    <source>
        <dbReference type="SAM" id="MobiDB-lite"/>
    </source>
</evidence>
<organism evidence="3 4">
    <name type="scientific">Curvularia kusanoi</name>
    <name type="common">Cochliobolus kusanoi</name>
    <dbReference type="NCBI Taxonomy" id="90978"/>
    <lineage>
        <taxon>Eukaryota</taxon>
        <taxon>Fungi</taxon>
        <taxon>Dikarya</taxon>
        <taxon>Ascomycota</taxon>
        <taxon>Pezizomycotina</taxon>
        <taxon>Dothideomycetes</taxon>
        <taxon>Pleosporomycetidae</taxon>
        <taxon>Pleosporales</taxon>
        <taxon>Pleosporineae</taxon>
        <taxon>Pleosporaceae</taxon>
        <taxon>Curvularia</taxon>
    </lineage>
</organism>
<sequence length="463" mass="51772">MPVYRSIRIALHSQFDIETLPEYYPPPLAPLLGTQRTCHSNLPPFVDEKTSTCSVHVPVFPGSQFWITYSVAPPVPEDQHFLFKLYIDGEKVMSWSTDKEYRWMGKTMYGLFESNEGDCVRKRIEKRVLCFSATGKDGDTQDGCVEIKVHRASGRKRIEREFQVFEEIEFAKSARGVSLVNAGRAGPELPKRFYKFALIDPVDQPFATFRFFYHTRDQLHDLGLLDYESYAESEENDLSVIEPGTDVAEHDVDTKVSQSGSPEQEKLENACGVDNDANSTHDCNAEAIQGMPKGSEQSAVVVKDTTSDGKWPPRKDSLAASTYIPSGVPDAKADKLTKSLESPHHNDSSNAYRLSMPPSHVFEAPEPPSRPPPIPQKYEQLPSSTAYRPHPAYPIEEWAVQTPSPLRSIREETLTPPLEKKRYRGVTGVGLLGMIPSSWKRSISSMQAPESNKAENGSRSASC</sequence>
<evidence type="ECO:0000259" key="2">
    <source>
        <dbReference type="Pfam" id="PF25534"/>
    </source>
</evidence>
<dbReference type="InterPro" id="IPR057678">
    <property type="entry name" value="DUF7918"/>
</dbReference>
<reference evidence="3" key="1">
    <citation type="submission" date="2019-04" db="EMBL/GenBank/DDBJ databases">
        <title>Sequencing of skin fungus with MAO and IRED activity.</title>
        <authorList>
            <person name="Marsaioli A.J."/>
            <person name="Bonatto J.M.C."/>
            <person name="Reis Junior O."/>
        </authorList>
    </citation>
    <scope>NUCLEOTIDE SEQUENCE</scope>
    <source>
        <strain evidence="3">30M1</strain>
    </source>
</reference>
<comment type="caution">
    <text evidence="3">The sequence shown here is derived from an EMBL/GenBank/DDBJ whole genome shotgun (WGS) entry which is preliminary data.</text>
</comment>
<name>A0A9P4T4V6_CURKU</name>
<feature type="domain" description="DUF7918" evidence="2">
    <location>
        <begin position="48"/>
        <end position="225"/>
    </location>
</feature>
<accession>A0A9P4T4V6</accession>
<feature type="compositionally biased region" description="Pro residues" evidence="1">
    <location>
        <begin position="365"/>
        <end position="375"/>
    </location>
</feature>
<dbReference type="AlphaFoldDB" id="A0A9P4T4V6"/>
<dbReference type="Pfam" id="PF25534">
    <property type="entry name" value="DUF7918"/>
    <property type="match status" value="1"/>
</dbReference>
<dbReference type="EMBL" id="SWKU01000041">
    <property type="protein sequence ID" value="KAF2994353.1"/>
    <property type="molecule type" value="Genomic_DNA"/>
</dbReference>
<dbReference type="Proteomes" id="UP000801428">
    <property type="component" value="Unassembled WGS sequence"/>
</dbReference>